<sequence>MVSSSVNLTMSKTRDETMVTINGTSALVSNMGSDVAIVVTHPWSFLGGNMYNNVVTSLVRFFQSLSVTTLRFNFYGGLGRGHTQVAQLQECCRWLCQNANIVATRGSPKNKNCNPSSILLIGYSYGALIAGSALASVPECVGYCGIATPFGVSHWLTPFSAGHHLANAAARPRVPRLLLQGSEDGFTEEAQFSRKVAGYPADATTAAVLPGADHFFRGKERVVAGAISQWMLASYPELRRDLSNLADVTLRVAEEEEGGEEPEKGTVAEKKTVRSICGWLEH</sequence>
<protein>
    <recommendedName>
        <fullName evidence="2">KANL3/Tex30 alpha/beta hydrolase-like domain-containing protein</fullName>
    </recommendedName>
</protein>
<dbReference type="PANTHER" id="PTHR42103:SF2">
    <property type="entry name" value="AB HYDROLASE-1 DOMAIN-CONTAINING PROTEIN"/>
    <property type="match status" value="1"/>
</dbReference>
<gene>
    <name evidence="1" type="ORF">CHYS00102_LOCUS16159</name>
</gene>
<name>A0A7S1BJ57_9STRA</name>
<organism evidence="1">
    <name type="scientific">Corethron hystrix</name>
    <dbReference type="NCBI Taxonomy" id="216773"/>
    <lineage>
        <taxon>Eukaryota</taxon>
        <taxon>Sar</taxon>
        <taxon>Stramenopiles</taxon>
        <taxon>Ochrophyta</taxon>
        <taxon>Bacillariophyta</taxon>
        <taxon>Coscinodiscophyceae</taxon>
        <taxon>Corethrophycidae</taxon>
        <taxon>Corethrales</taxon>
        <taxon>Corethraceae</taxon>
        <taxon>Corethron</taxon>
    </lineage>
</organism>
<dbReference type="AlphaFoldDB" id="A0A7S1BJ57"/>
<evidence type="ECO:0000313" key="1">
    <source>
        <dbReference type="EMBL" id="CAD8888959.1"/>
    </source>
</evidence>
<dbReference type="PANTHER" id="PTHR42103">
    <property type="entry name" value="ALPHA/BETA-HYDROLASES SUPERFAMILY PROTEIN"/>
    <property type="match status" value="1"/>
</dbReference>
<dbReference type="EMBL" id="HBFR01022499">
    <property type="protein sequence ID" value="CAD8888959.1"/>
    <property type="molecule type" value="Transcribed_RNA"/>
</dbReference>
<reference evidence="1" key="1">
    <citation type="submission" date="2021-01" db="EMBL/GenBank/DDBJ databases">
        <authorList>
            <person name="Corre E."/>
            <person name="Pelletier E."/>
            <person name="Niang G."/>
            <person name="Scheremetjew M."/>
            <person name="Finn R."/>
            <person name="Kale V."/>
            <person name="Holt S."/>
            <person name="Cochrane G."/>
            <person name="Meng A."/>
            <person name="Brown T."/>
            <person name="Cohen L."/>
        </authorList>
    </citation>
    <scope>NUCLEOTIDE SEQUENCE</scope>
    <source>
        <strain evidence="1">308</strain>
    </source>
</reference>
<dbReference type="InterPro" id="IPR029058">
    <property type="entry name" value="AB_hydrolase_fold"/>
</dbReference>
<proteinExistence type="predicted"/>
<accession>A0A7S1BJ57</accession>
<evidence type="ECO:0008006" key="2">
    <source>
        <dbReference type="Google" id="ProtNLM"/>
    </source>
</evidence>
<dbReference type="Gene3D" id="3.40.50.1820">
    <property type="entry name" value="alpha/beta hydrolase"/>
    <property type="match status" value="1"/>
</dbReference>
<dbReference type="SUPFAM" id="SSF53474">
    <property type="entry name" value="alpha/beta-Hydrolases"/>
    <property type="match status" value="1"/>
</dbReference>